<evidence type="ECO:0000313" key="3">
    <source>
        <dbReference type="Proteomes" id="UP000451471"/>
    </source>
</evidence>
<dbReference type="PANTHER" id="PTHR43242">
    <property type="entry name" value="NAD(P)-BINDING ROSSMANN-FOLD SUPERFAMILY PROTEIN"/>
    <property type="match status" value="1"/>
</dbReference>
<proteinExistence type="predicted"/>
<dbReference type="EMBL" id="WSZK01000017">
    <property type="protein sequence ID" value="MWG35058.1"/>
    <property type="molecule type" value="Genomic_DNA"/>
</dbReference>
<gene>
    <name evidence="2" type="ORF">GQS65_11265</name>
</gene>
<organism evidence="2 3">
    <name type="scientific">Halomarina oriensis</name>
    <dbReference type="NCBI Taxonomy" id="671145"/>
    <lineage>
        <taxon>Archaea</taxon>
        <taxon>Methanobacteriati</taxon>
        <taxon>Methanobacteriota</taxon>
        <taxon>Stenosarchaea group</taxon>
        <taxon>Halobacteria</taxon>
        <taxon>Halobacteriales</taxon>
        <taxon>Natronomonadaceae</taxon>
        <taxon>Halomarina</taxon>
    </lineage>
</organism>
<feature type="domain" description="RmlD-like substrate binding" evidence="1">
    <location>
        <begin position="1"/>
        <end position="264"/>
    </location>
</feature>
<dbReference type="Pfam" id="PF04321">
    <property type="entry name" value="RmlD_sub_bind"/>
    <property type="match status" value="1"/>
</dbReference>
<dbReference type="OrthoDB" id="4907at2157"/>
<sequence>MTVLVVGASGYLGRSVVDAFAARGVDSLGTYYSNPIEGATRRYDFFADDPADLPLDAVESVVFAAHVERTDHDFETFAAAAERFVAAVRSAGPRLVYTSSAGVFDGSGSRYDEATPATPKSKYGRRLRRFERFVAAHDDSSVLRADYLFGRSRGSLDRRLARTRRLVREGRRVPYYADMWKSPCHVREAGRALAVLAGSDVQGVVHAPTPRTSAWAFHRAGMAALGERPRLVVPEPMPDDPTLHRDTSLSSSRFERVCGFRPRSVVRALRG</sequence>
<accession>A0A6B0GTL4</accession>
<dbReference type="InterPro" id="IPR029903">
    <property type="entry name" value="RmlD-like-bd"/>
</dbReference>
<protein>
    <submittedName>
        <fullName evidence="2">Sugar nucleotide-binding protein</fullName>
    </submittedName>
</protein>
<dbReference type="PANTHER" id="PTHR43242:SF1">
    <property type="entry name" value="NAD(P)-BINDING ROSSMANN-FOLD SUPERFAMILY PROTEIN"/>
    <property type="match status" value="1"/>
</dbReference>
<dbReference type="SUPFAM" id="SSF51735">
    <property type="entry name" value="NAD(P)-binding Rossmann-fold domains"/>
    <property type="match status" value="1"/>
</dbReference>
<keyword evidence="3" id="KW-1185">Reference proteome</keyword>
<dbReference type="RefSeq" id="WP_158204748.1">
    <property type="nucleotide sequence ID" value="NZ_WSZK01000017.1"/>
</dbReference>
<comment type="caution">
    <text evidence="2">The sequence shown here is derived from an EMBL/GenBank/DDBJ whole genome shotgun (WGS) entry which is preliminary data.</text>
</comment>
<dbReference type="Gene3D" id="3.40.50.720">
    <property type="entry name" value="NAD(P)-binding Rossmann-like Domain"/>
    <property type="match status" value="1"/>
</dbReference>
<evidence type="ECO:0000259" key="1">
    <source>
        <dbReference type="Pfam" id="PF04321"/>
    </source>
</evidence>
<dbReference type="Proteomes" id="UP000451471">
    <property type="component" value="Unassembled WGS sequence"/>
</dbReference>
<dbReference type="AlphaFoldDB" id="A0A6B0GTL4"/>
<reference evidence="2 3" key="1">
    <citation type="submission" date="2019-12" db="EMBL/GenBank/DDBJ databases">
        <title>Halocatena pleomorpha gen. nov. sp. nov., an extremely halophilic archaeon of family Halobacteriaceae isolated from saltpan soil.</title>
        <authorList>
            <person name="Pal Y."/>
            <person name="Verma A."/>
            <person name="Krishnamurthi S."/>
            <person name="Kumar P."/>
        </authorList>
    </citation>
    <scope>NUCLEOTIDE SEQUENCE [LARGE SCALE GENOMIC DNA]</scope>
    <source>
        <strain evidence="2 3">JCM 16495</strain>
    </source>
</reference>
<evidence type="ECO:0000313" key="2">
    <source>
        <dbReference type="EMBL" id="MWG35058.1"/>
    </source>
</evidence>
<dbReference type="InterPro" id="IPR036291">
    <property type="entry name" value="NAD(P)-bd_dom_sf"/>
</dbReference>
<name>A0A6B0GTL4_9EURY</name>